<dbReference type="OrthoDB" id="10627986at2759"/>
<dbReference type="EMBL" id="ML987193">
    <property type="protein sequence ID" value="KAF2250485.1"/>
    <property type="molecule type" value="Genomic_DNA"/>
</dbReference>
<reference evidence="1" key="1">
    <citation type="journal article" date="2020" name="Stud. Mycol.">
        <title>101 Dothideomycetes genomes: a test case for predicting lifestyles and emergence of pathogens.</title>
        <authorList>
            <person name="Haridas S."/>
            <person name="Albert R."/>
            <person name="Binder M."/>
            <person name="Bloem J."/>
            <person name="Labutti K."/>
            <person name="Salamov A."/>
            <person name="Andreopoulos B."/>
            <person name="Baker S."/>
            <person name="Barry K."/>
            <person name="Bills G."/>
            <person name="Bluhm B."/>
            <person name="Cannon C."/>
            <person name="Castanera R."/>
            <person name="Culley D."/>
            <person name="Daum C."/>
            <person name="Ezra D."/>
            <person name="Gonzalez J."/>
            <person name="Henrissat B."/>
            <person name="Kuo A."/>
            <person name="Liang C."/>
            <person name="Lipzen A."/>
            <person name="Lutzoni F."/>
            <person name="Magnuson J."/>
            <person name="Mondo S."/>
            <person name="Nolan M."/>
            <person name="Ohm R."/>
            <person name="Pangilinan J."/>
            <person name="Park H.-J."/>
            <person name="Ramirez L."/>
            <person name="Alfaro M."/>
            <person name="Sun H."/>
            <person name="Tritt A."/>
            <person name="Yoshinaga Y."/>
            <person name="Zwiers L.-H."/>
            <person name="Turgeon B."/>
            <person name="Goodwin S."/>
            <person name="Spatafora J."/>
            <person name="Crous P."/>
            <person name="Grigoriev I."/>
        </authorList>
    </citation>
    <scope>NUCLEOTIDE SEQUENCE</scope>
    <source>
        <strain evidence="1">CBS 122368</strain>
    </source>
</reference>
<protein>
    <submittedName>
        <fullName evidence="1">Uncharacterized protein</fullName>
    </submittedName>
</protein>
<dbReference type="AlphaFoldDB" id="A0A6A6IIQ4"/>
<accession>A0A6A6IIQ4</accession>
<dbReference type="RefSeq" id="XP_033685489.1">
    <property type="nucleotide sequence ID" value="XM_033821287.1"/>
</dbReference>
<keyword evidence="2" id="KW-1185">Reference proteome</keyword>
<evidence type="ECO:0000313" key="2">
    <source>
        <dbReference type="Proteomes" id="UP000800094"/>
    </source>
</evidence>
<name>A0A6A6IIQ4_9PLEO</name>
<proteinExistence type="predicted"/>
<dbReference type="Proteomes" id="UP000800094">
    <property type="component" value="Unassembled WGS sequence"/>
</dbReference>
<sequence>MIFIIGAVDGSRRWFFLTAQPDGSTMVYIDLVSRWFSDGSSRRLILTVFLRGLLTVRPDGTQECHFICVIYGVKRISTAFSAWEWLAGEGVWCGKVAGPTRAWRNWVGRQPGDRKRRTGGRSRTLAPPRGATWIVSWARRTKCKRRTSVKVSVWFLSSLAELGACVARVAFAE</sequence>
<organism evidence="1 2">
    <name type="scientific">Trematosphaeria pertusa</name>
    <dbReference type="NCBI Taxonomy" id="390896"/>
    <lineage>
        <taxon>Eukaryota</taxon>
        <taxon>Fungi</taxon>
        <taxon>Dikarya</taxon>
        <taxon>Ascomycota</taxon>
        <taxon>Pezizomycotina</taxon>
        <taxon>Dothideomycetes</taxon>
        <taxon>Pleosporomycetidae</taxon>
        <taxon>Pleosporales</taxon>
        <taxon>Massarineae</taxon>
        <taxon>Trematosphaeriaceae</taxon>
        <taxon>Trematosphaeria</taxon>
    </lineage>
</organism>
<evidence type="ECO:0000313" key="1">
    <source>
        <dbReference type="EMBL" id="KAF2250485.1"/>
    </source>
</evidence>
<gene>
    <name evidence="1" type="ORF">BU26DRAFT_264230</name>
</gene>
<dbReference type="GeneID" id="54574617"/>